<evidence type="ECO:0000313" key="1">
    <source>
        <dbReference type="EMBL" id="OIN54013.1"/>
    </source>
</evidence>
<proteinExistence type="predicted"/>
<gene>
    <name evidence="1" type="ORF">BFL40_07445</name>
</gene>
<sequence>MHVTARAQVTPVDQANPQPVLIFIFLEVAVVEAALTTGDALPQISDPLCPIDVGTHFIAAEEESSMDVIMPLIGARQGWAECLF</sequence>
<reference evidence="1 2" key="1">
    <citation type="submission" date="2016-08" db="EMBL/GenBank/DDBJ databases">
        <title>Draft genome sequence of Pseudomonas costantinii LMG 22119, type strain isolated from cultivated mushroom (Agaricus bisporus) sporophores.</title>
        <authorList>
            <person name="Tambong J.T."/>
        </authorList>
    </citation>
    <scope>NUCLEOTIDE SEQUENCE [LARGE SCALE GENOMIC DNA]</scope>
    <source>
        <strain evidence="1 2">LMG 22119</strain>
    </source>
</reference>
<accession>A0A1S2V5L8</accession>
<name>A0A1S2V5L8_9PSED</name>
<dbReference type="Proteomes" id="UP000181661">
    <property type="component" value="Unassembled WGS sequence"/>
</dbReference>
<protein>
    <submittedName>
        <fullName evidence="1">Uncharacterized protein</fullName>
    </submittedName>
</protein>
<dbReference type="EMBL" id="MDDR01000009">
    <property type="protein sequence ID" value="OIN54013.1"/>
    <property type="molecule type" value="Genomic_DNA"/>
</dbReference>
<comment type="caution">
    <text evidence="1">The sequence shown here is derived from an EMBL/GenBank/DDBJ whole genome shotgun (WGS) entry which is preliminary data.</text>
</comment>
<organism evidence="1 2">
    <name type="scientific">Pseudomonas costantinii</name>
    <dbReference type="NCBI Taxonomy" id="168469"/>
    <lineage>
        <taxon>Bacteria</taxon>
        <taxon>Pseudomonadati</taxon>
        <taxon>Pseudomonadota</taxon>
        <taxon>Gammaproteobacteria</taxon>
        <taxon>Pseudomonadales</taxon>
        <taxon>Pseudomonadaceae</taxon>
        <taxon>Pseudomonas</taxon>
    </lineage>
</organism>
<dbReference type="AlphaFoldDB" id="A0A1S2V5L8"/>
<evidence type="ECO:0000313" key="2">
    <source>
        <dbReference type="Proteomes" id="UP000181661"/>
    </source>
</evidence>